<dbReference type="GO" id="GO:0048316">
    <property type="term" value="P:seed development"/>
    <property type="evidence" value="ECO:0007669"/>
    <property type="project" value="UniProtKB-ARBA"/>
</dbReference>
<dbReference type="NCBIfam" id="TIGR00756">
    <property type="entry name" value="PPR"/>
    <property type="match status" value="2"/>
</dbReference>
<dbReference type="InterPro" id="IPR052308">
    <property type="entry name" value="PPR_domain-containing"/>
</dbReference>
<evidence type="ECO:0000256" key="2">
    <source>
        <dbReference type="PROSITE-ProRule" id="PRU00708"/>
    </source>
</evidence>
<keyword evidence="4" id="KW-1185">Reference proteome</keyword>
<dbReference type="Pfam" id="PF13041">
    <property type="entry name" value="PPR_2"/>
    <property type="match status" value="1"/>
</dbReference>
<comment type="caution">
    <text evidence="3">The sequence shown here is derived from an EMBL/GenBank/DDBJ whole genome shotgun (WGS) entry which is preliminary data.</text>
</comment>
<dbReference type="Gene3D" id="1.25.40.10">
    <property type="entry name" value="Tetratricopeptide repeat domain"/>
    <property type="match status" value="4"/>
</dbReference>
<evidence type="ECO:0000313" key="3">
    <source>
        <dbReference type="EMBL" id="KAJ0207807.1"/>
    </source>
</evidence>
<dbReference type="EMBL" id="NBSK02000005">
    <property type="protein sequence ID" value="KAJ0207807.1"/>
    <property type="molecule type" value="Genomic_DNA"/>
</dbReference>
<dbReference type="Gramene" id="rna-gnl|WGS:NBSK|LSAT_5X91740_mrna">
    <property type="protein sequence ID" value="cds-PLY87755.1"/>
    <property type="gene ID" value="gene-LSAT_5X91740"/>
</dbReference>
<feature type="repeat" description="PPR" evidence="2">
    <location>
        <begin position="147"/>
        <end position="177"/>
    </location>
</feature>
<dbReference type="OrthoDB" id="185373at2759"/>
<protein>
    <recommendedName>
        <fullName evidence="5">Pentacotripeptide-repeat region of PRORP domain-containing protein</fullName>
    </recommendedName>
</protein>
<dbReference type="FunFam" id="1.25.40.10:FF:000922">
    <property type="entry name" value="Pentatricopeptide repeat-containing protein"/>
    <property type="match status" value="1"/>
</dbReference>
<sequence>MTVARLILRSLRRPASLRTTTTTSITAAINPQSLPLQSQTTNLNILIPLRTFVLSSAVEQLDPIKPDSLTDLDHGPRLSLHNRVQSLIRAGDLDNASVVARHSLLFSIRPTVFTCNEIIASMYRAKRYLDAIALFNYFFKQSNIVPNVVSYNFLIVSHCENGEVDKALQVYQHIKDNAPFTPSQVTFRYLTKGLIDAGRIDEAVSLLWTMIWDGKGADSHVFNNIISGYLNLDNLEKANEFFDELKFSCRVYDGIINATFMEWFFSKGKPKEAMESYKSLLDKKFKMVPATCNKLLEVLLKWEKKPEAEALFNSMLDTHNPPVFPAVNSDTFNIMVNECFKMGKGSEAYSVFKKVGKSPKSKKPLIDMDRERYTDNGIIDSVFKKIVNAPMAKSFSMDTMGYSNIIMRYCENDMIDDAEKMYVEMRMKYLSPDVNIYKTLIDAYFNAGRIDKAIEKYTMMVDDGLRVIPTNANKWFSNMIENGKILECEPILSKMGKRDPKPDATTYDIVIRACCGALCYERALFLLQQMVDYDVGIAPILGEYVLEVFGKMGRQNEIYLLLNAKCSGYKENMSPFNAQEYMVVKPE</sequence>
<dbReference type="PROSITE" id="PS51375">
    <property type="entry name" value="PPR"/>
    <property type="match status" value="3"/>
</dbReference>
<dbReference type="AlphaFoldDB" id="A0A9R1VN61"/>
<reference evidence="3 4" key="1">
    <citation type="journal article" date="2017" name="Nat. Commun.">
        <title>Genome assembly with in vitro proximity ligation data and whole-genome triplication in lettuce.</title>
        <authorList>
            <person name="Reyes-Chin-Wo S."/>
            <person name="Wang Z."/>
            <person name="Yang X."/>
            <person name="Kozik A."/>
            <person name="Arikit S."/>
            <person name="Song C."/>
            <person name="Xia L."/>
            <person name="Froenicke L."/>
            <person name="Lavelle D.O."/>
            <person name="Truco M.J."/>
            <person name="Xia R."/>
            <person name="Zhu S."/>
            <person name="Xu C."/>
            <person name="Xu H."/>
            <person name="Xu X."/>
            <person name="Cox K."/>
            <person name="Korf I."/>
            <person name="Meyers B.C."/>
            <person name="Michelmore R.W."/>
        </authorList>
    </citation>
    <scope>NUCLEOTIDE SEQUENCE [LARGE SCALE GENOMIC DNA]</scope>
    <source>
        <strain evidence="4">cv. Salinas</strain>
        <tissue evidence="3">Seedlings</tissue>
    </source>
</reference>
<dbReference type="InterPro" id="IPR011990">
    <property type="entry name" value="TPR-like_helical_dom_sf"/>
</dbReference>
<dbReference type="PANTHER" id="PTHR47937:SF2">
    <property type="entry name" value="PENTATRICOPEPTIDE (PPR) REPEAT-CONTAINING PROTEIN, PF01535'-RELATED"/>
    <property type="match status" value="1"/>
</dbReference>
<feature type="repeat" description="PPR" evidence="2">
    <location>
        <begin position="398"/>
        <end position="432"/>
    </location>
</feature>
<dbReference type="InterPro" id="IPR002885">
    <property type="entry name" value="PPR_rpt"/>
</dbReference>
<evidence type="ECO:0008006" key="5">
    <source>
        <dbReference type="Google" id="ProtNLM"/>
    </source>
</evidence>
<gene>
    <name evidence="3" type="ORF">LSAT_V11C500261490</name>
</gene>
<proteinExistence type="predicted"/>
<dbReference type="Proteomes" id="UP000235145">
    <property type="component" value="Unassembled WGS sequence"/>
</dbReference>
<dbReference type="PANTHER" id="PTHR47937">
    <property type="entry name" value="PLASTID TRANSCRIPTIONALLY ACTIVE CHROMOSOME 2-LIKE PROTEIN"/>
    <property type="match status" value="1"/>
</dbReference>
<feature type="repeat" description="PPR" evidence="2">
    <location>
        <begin position="433"/>
        <end position="467"/>
    </location>
</feature>
<dbReference type="Pfam" id="PF01535">
    <property type="entry name" value="PPR"/>
    <property type="match status" value="4"/>
</dbReference>
<keyword evidence="1" id="KW-0677">Repeat</keyword>
<dbReference type="Pfam" id="PF12854">
    <property type="entry name" value="PPR_1"/>
    <property type="match status" value="1"/>
</dbReference>
<evidence type="ECO:0000313" key="4">
    <source>
        <dbReference type="Proteomes" id="UP000235145"/>
    </source>
</evidence>
<dbReference type="SUPFAM" id="SSF81901">
    <property type="entry name" value="HCP-like"/>
    <property type="match status" value="1"/>
</dbReference>
<evidence type="ECO:0000256" key="1">
    <source>
        <dbReference type="ARBA" id="ARBA00022737"/>
    </source>
</evidence>
<accession>A0A9R1VN61</accession>
<name>A0A9R1VN61_LACSA</name>
<organism evidence="3 4">
    <name type="scientific">Lactuca sativa</name>
    <name type="common">Garden lettuce</name>
    <dbReference type="NCBI Taxonomy" id="4236"/>
    <lineage>
        <taxon>Eukaryota</taxon>
        <taxon>Viridiplantae</taxon>
        <taxon>Streptophyta</taxon>
        <taxon>Embryophyta</taxon>
        <taxon>Tracheophyta</taxon>
        <taxon>Spermatophyta</taxon>
        <taxon>Magnoliopsida</taxon>
        <taxon>eudicotyledons</taxon>
        <taxon>Gunneridae</taxon>
        <taxon>Pentapetalae</taxon>
        <taxon>asterids</taxon>
        <taxon>campanulids</taxon>
        <taxon>Asterales</taxon>
        <taxon>Asteraceae</taxon>
        <taxon>Cichorioideae</taxon>
        <taxon>Cichorieae</taxon>
        <taxon>Lactucinae</taxon>
        <taxon>Lactuca</taxon>
    </lineage>
</organism>